<dbReference type="Proteomes" id="UP000276103">
    <property type="component" value="Unassembled WGS sequence"/>
</dbReference>
<evidence type="ECO:0000256" key="1">
    <source>
        <dbReference type="ARBA" id="ARBA00010169"/>
    </source>
</evidence>
<dbReference type="Gene3D" id="3.30.70.120">
    <property type="match status" value="1"/>
</dbReference>
<dbReference type="Pfam" id="PF03091">
    <property type="entry name" value="CutA1"/>
    <property type="match status" value="1"/>
</dbReference>
<organism evidence="2 3">
    <name type="scientific">Trichormus variabilis SAG 1403-4b</name>
    <dbReference type="NCBI Taxonomy" id="447716"/>
    <lineage>
        <taxon>Bacteria</taxon>
        <taxon>Bacillati</taxon>
        <taxon>Cyanobacteriota</taxon>
        <taxon>Cyanophyceae</taxon>
        <taxon>Nostocales</taxon>
        <taxon>Nostocaceae</taxon>
        <taxon>Trichormus</taxon>
    </lineage>
</organism>
<sequence>MEFIFVYVTCKDRAEALNVGKAVVEARLAACANIIDGMDSIYWWNGELQVEKEAILIMKSRRDLFTELTEKVKLVHSYEVPCVVALPIENGNRDYLNWLMTETKATDINLN</sequence>
<dbReference type="InterPro" id="IPR011322">
    <property type="entry name" value="N-reg_PII-like_a/b"/>
</dbReference>
<reference evidence="2 3" key="1">
    <citation type="journal article" date="2019" name="Genome Biol. Evol.">
        <title>Day and night: Metabolic profiles and evolutionary relationships of six axenic non-marine cyanobacteria.</title>
        <authorList>
            <person name="Will S.E."/>
            <person name="Henke P."/>
            <person name="Boedeker C."/>
            <person name="Huang S."/>
            <person name="Brinkmann H."/>
            <person name="Rohde M."/>
            <person name="Jarek M."/>
            <person name="Friedl T."/>
            <person name="Seufert S."/>
            <person name="Schumacher M."/>
            <person name="Overmann J."/>
            <person name="Neumann-Schaal M."/>
            <person name="Petersen J."/>
        </authorList>
    </citation>
    <scope>NUCLEOTIDE SEQUENCE [LARGE SCALE GENOMIC DNA]</scope>
    <source>
        <strain evidence="2 3">SAG 1403-4b</strain>
    </source>
</reference>
<evidence type="ECO:0000313" key="2">
    <source>
        <dbReference type="EMBL" id="RUS92986.1"/>
    </source>
</evidence>
<evidence type="ECO:0000313" key="3">
    <source>
        <dbReference type="Proteomes" id="UP000276103"/>
    </source>
</evidence>
<accession>A0A3S1AIJ1</accession>
<comment type="similarity">
    <text evidence="1">Belongs to the CutA family.</text>
</comment>
<dbReference type="RefSeq" id="WP_127056524.1">
    <property type="nucleotide sequence ID" value="NZ_RSCM01000022.1"/>
</dbReference>
<dbReference type="SUPFAM" id="SSF54913">
    <property type="entry name" value="GlnB-like"/>
    <property type="match status" value="1"/>
</dbReference>
<comment type="caution">
    <text evidence="2">The sequence shown here is derived from an EMBL/GenBank/DDBJ whole genome shotgun (WGS) entry which is preliminary data.</text>
</comment>
<protein>
    <submittedName>
        <fullName evidence="2">Divalent ion tolerance protein</fullName>
    </submittedName>
</protein>
<dbReference type="OrthoDB" id="37622at2"/>
<dbReference type="InterPro" id="IPR004323">
    <property type="entry name" value="Ion_tolerance_CutA"/>
</dbReference>
<dbReference type="AlphaFoldDB" id="A0A3S1AIJ1"/>
<dbReference type="InterPro" id="IPR015867">
    <property type="entry name" value="N-reg_PII/ATP_PRibTrfase_C"/>
</dbReference>
<dbReference type="GO" id="GO:0005507">
    <property type="term" value="F:copper ion binding"/>
    <property type="evidence" value="ECO:0007669"/>
    <property type="project" value="TreeGrafter"/>
</dbReference>
<keyword evidence="3" id="KW-1185">Reference proteome</keyword>
<dbReference type="GO" id="GO:0010038">
    <property type="term" value="P:response to metal ion"/>
    <property type="evidence" value="ECO:0007669"/>
    <property type="project" value="InterPro"/>
</dbReference>
<dbReference type="PANTHER" id="PTHR23419:SF8">
    <property type="entry name" value="FI09726P"/>
    <property type="match status" value="1"/>
</dbReference>
<proteinExistence type="inferred from homology"/>
<gene>
    <name evidence="2" type="primary">cutA</name>
    <name evidence="2" type="ORF">DSM107003_47330</name>
</gene>
<dbReference type="EMBL" id="RSCM01000022">
    <property type="protein sequence ID" value="RUS92986.1"/>
    <property type="molecule type" value="Genomic_DNA"/>
</dbReference>
<name>A0A3S1AIJ1_ANAVA</name>
<dbReference type="PANTHER" id="PTHR23419">
    <property type="entry name" value="DIVALENT CATION TOLERANCE CUTA-RELATED"/>
    <property type="match status" value="1"/>
</dbReference>